<proteinExistence type="predicted"/>
<evidence type="ECO:0000259" key="7">
    <source>
        <dbReference type="Pfam" id="PF04024"/>
    </source>
</evidence>
<feature type="transmembrane region" description="Helical" evidence="6">
    <location>
        <begin position="30"/>
        <end position="54"/>
    </location>
</feature>
<keyword evidence="9" id="KW-1185">Reference proteome</keyword>
<evidence type="ECO:0000256" key="6">
    <source>
        <dbReference type="SAM" id="Phobius"/>
    </source>
</evidence>
<sequence length="61" mass="6861">MKKKLTKSSKDRSIAGVCGGIAEYFDISSFFIRLLFILFLPANLIIYIILANILPDRPTTL</sequence>
<dbReference type="Pfam" id="PF04024">
    <property type="entry name" value="PspC"/>
    <property type="match status" value="1"/>
</dbReference>
<dbReference type="InterPro" id="IPR052027">
    <property type="entry name" value="PspC"/>
</dbReference>
<accession>A0A8J3AG81</accession>
<evidence type="ECO:0000256" key="2">
    <source>
        <dbReference type="ARBA" id="ARBA00022475"/>
    </source>
</evidence>
<evidence type="ECO:0000313" key="9">
    <source>
        <dbReference type="Proteomes" id="UP000626244"/>
    </source>
</evidence>
<evidence type="ECO:0000256" key="5">
    <source>
        <dbReference type="ARBA" id="ARBA00023136"/>
    </source>
</evidence>
<evidence type="ECO:0000256" key="4">
    <source>
        <dbReference type="ARBA" id="ARBA00022989"/>
    </source>
</evidence>
<name>A0A8J3AG81_9BACI</name>
<evidence type="ECO:0000256" key="1">
    <source>
        <dbReference type="ARBA" id="ARBA00004162"/>
    </source>
</evidence>
<dbReference type="InterPro" id="IPR007168">
    <property type="entry name" value="Phageshock_PspC_N"/>
</dbReference>
<gene>
    <name evidence="8" type="ORF">GCM10007380_19490</name>
</gene>
<keyword evidence="4 6" id="KW-1133">Transmembrane helix</keyword>
<keyword evidence="2" id="KW-1003">Cell membrane</keyword>
<dbReference type="PANTHER" id="PTHR33885:SF3">
    <property type="entry name" value="PHAGE SHOCK PROTEIN C"/>
    <property type="match status" value="1"/>
</dbReference>
<comment type="subcellular location">
    <subcellularLocation>
        <location evidence="1">Cell membrane</location>
        <topology evidence="1">Single-pass membrane protein</topology>
    </subcellularLocation>
</comment>
<dbReference type="AlphaFoldDB" id="A0A8J3AG81"/>
<dbReference type="Proteomes" id="UP000626244">
    <property type="component" value="Unassembled WGS sequence"/>
</dbReference>
<dbReference type="GO" id="GO:0005886">
    <property type="term" value="C:plasma membrane"/>
    <property type="evidence" value="ECO:0007669"/>
    <property type="project" value="UniProtKB-SubCell"/>
</dbReference>
<keyword evidence="3 6" id="KW-0812">Transmembrane</keyword>
<dbReference type="RefSeq" id="WP_087998323.1">
    <property type="nucleotide sequence ID" value="NZ_BMHB01000001.1"/>
</dbReference>
<organism evidence="8 9">
    <name type="scientific">Gottfriedia solisilvae</name>
    <dbReference type="NCBI Taxonomy" id="1516104"/>
    <lineage>
        <taxon>Bacteria</taxon>
        <taxon>Bacillati</taxon>
        <taxon>Bacillota</taxon>
        <taxon>Bacilli</taxon>
        <taxon>Bacillales</taxon>
        <taxon>Bacillaceae</taxon>
        <taxon>Gottfriedia</taxon>
    </lineage>
</organism>
<comment type="caution">
    <text evidence="8">The sequence shown here is derived from an EMBL/GenBank/DDBJ whole genome shotgun (WGS) entry which is preliminary data.</text>
</comment>
<evidence type="ECO:0000313" key="8">
    <source>
        <dbReference type="EMBL" id="GGI13753.1"/>
    </source>
</evidence>
<dbReference type="PANTHER" id="PTHR33885">
    <property type="entry name" value="PHAGE SHOCK PROTEIN C"/>
    <property type="match status" value="1"/>
</dbReference>
<protein>
    <recommendedName>
        <fullName evidence="7">Phage shock protein PspC N-terminal domain-containing protein</fullName>
    </recommendedName>
</protein>
<feature type="domain" description="Phage shock protein PspC N-terminal" evidence="7">
    <location>
        <begin position="3"/>
        <end position="56"/>
    </location>
</feature>
<evidence type="ECO:0000256" key="3">
    <source>
        <dbReference type="ARBA" id="ARBA00022692"/>
    </source>
</evidence>
<keyword evidence="5 6" id="KW-0472">Membrane</keyword>
<reference evidence="9" key="1">
    <citation type="journal article" date="2019" name="Int. J. Syst. Evol. Microbiol.">
        <title>The Global Catalogue of Microorganisms (GCM) 10K type strain sequencing project: providing services to taxonomists for standard genome sequencing and annotation.</title>
        <authorList>
            <consortium name="The Broad Institute Genomics Platform"/>
            <consortium name="The Broad Institute Genome Sequencing Center for Infectious Disease"/>
            <person name="Wu L."/>
            <person name="Ma J."/>
        </authorList>
    </citation>
    <scope>NUCLEOTIDE SEQUENCE [LARGE SCALE GENOMIC DNA]</scope>
    <source>
        <strain evidence="9">CGMCC 1.14993</strain>
    </source>
</reference>
<dbReference type="EMBL" id="BMHB01000001">
    <property type="protein sequence ID" value="GGI13753.1"/>
    <property type="molecule type" value="Genomic_DNA"/>
</dbReference>